<organism evidence="2 3">
    <name type="scientific">Chryseolinea soli</name>
    <dbReference type="NCBI Taxonomy" id="2321403"/>
    <lineage>
        <taxon>Bacteria</taxon>
        <taxon>Pseudomonadati</taxon>
        <taxon>Bacteroidota</taxon>
        <taxon>Cytophagia</taxon>
        <taxon>Cytophagales</taxon>
        <taxon>Fulvivirgaceae</taxon>
        <taxon>Chryseolinea</taxon>
    </lineage>
</organism>
<dbReference type="KEGG" id="chk:D4L85_16885"/>
<dbReference type="AlphaFoldDB" id="A0A385SMR8"/>
<dbReference type="InterPro" id="IPR025535">
    <property type="entry name" value="DUF4421"/>
</dbReference>
<name>A0A385SMR8_9BACT</name>
<reference evidence="3" key="1">
    <citation type="submission" date="2018-09" db="EMBL/GenBank/DDBJ databases">
        <title>Chryseolinea sp. KIS68-18 isolated from soil.</title>
        <authorList>
            <person name="Weon H.-Y."/>
            <person name="Kwon S.-W."/>
            <person name="Lee S.A."/>
        </authorList>
    </citation>
    <scope>NUCLEOTIDE SEQUENCE [LARGE SCALE GENOMIC DNA]</scope>
    <source>
        <strain evidence="3">KIS68-18</strain>
    </source>
</reference>
<keyword evidence="3" id="KW-1185">Reference proteome</keyword>
<sequence>MIALFRFFAVVAFTLLALTTQAQSRSQKERHKPDLHDTTYYTSYENQITGRYYFSKKYTLLRFRNFAEGYSFSYRPNTTLNMGVGATYRWATLNLAYGFGFLNPDRGKGDTRYLDLQFHTYSRKIILDAFGQFYRGFYLAGTDITTDNSYYLRPDLKVNLIGISTQYIFNHDRFSYRAAFHQNEWQKKSAGTFIAGLEGYYGTVLADSTIVPTAVDKPVATGNADHLKFFEFGPNVGYAYSLVIRRHFYITASAAVSLDYGGTQISENSGSEWVYGFSPNTFFRVFCGYNTRVWAISALYLTNAVHMHARGEGQVTLNTGNARLNFVYRFKPSRKAKRVLKYIDKVG</sequence>
<gene>
    <name evidence="2" type="ORF">D4L85_16885</name>
</gene>
<dbReference type="Pfam" id="PF14391">
    <property type="entry name" value="DUF4421"/>
    <property type="match status" value="1"/>
</dbReference>
<evidence type="ECO:0000313" key="2">
    <source>
        <dbReference type="EMBL" id="AYB32142.1"/>
    </source>
</evidence>
<protein>
    <submittedName>
        <fullName evidence="2">DUF4421 domain-containing protein</fullName>
    </submittedName>
</protein>
<dbReference type="OrthoDB" id="669053at2"/>
<evidence type="ECO:0000256" key="1">
    <source>
        <dbReference type="SAM" id="SignalP"/>
    </source>
</evidence>
<evidence type="ECO:0000313" key="3">
    <source>
        <dbReference type="Proteomes" id="UP000266183"/>
    </source>
</evidence>
<feature type="chain" id="PRO_5017479810" evidence="1">
    <location>
        <begin position="23"/>
        <end position="347"/>
    </location>
</feature>
<feature type="signal peptide" evidence="1">
    <location>
        <begin position="1"/>
        <end position="22"/>
    </location>
</feature>
<proteinExistence type="predicted"/>
<keyword evidence="1" id="KW-0732">Signal</keyword>
<dbReference type="RefSeq" id="WP_119755401.1">
    <property type="nucleotide sequence ID" value="NZ_CP032382.1"/>
</dbReference>
<accession>A0A385SMR8</accession>
<dbReference type="Proteomes" id="UP000266183">
    <property type="component" value="Chromosome"/>
</dbReference>
<dbReference type="EMBL" id="CP032382">
    <property type="protein sequence ID" value="AYB32142.1"/>
    <property type="molecule type" value="Genomic_DNA"/>
</dbReference>